<organism evidence="2 3">
    <name type="scientific">Gracilibacillus halophilus YIM-C55.5</name>
    <dbReference type="NCBI Taxonomy" id="1308866"/>
    <lineage>
        <taxon>Bacteria</taxon>
        <taxon>Bacillati</taxon>
        <taxon>Bacillota</taxon>
        <taxon>Bacilli</taxon>
        <taxon>Bacillales</taxon>
        <taxon>Bacillaceae</taxon>
        <taxon>Gracilibacillus</taxon>
    </lineage>
</organism>
<dbReference type="InterPro" id="IPR010359">
    <property type="entry name" value="IrrE_HExxH"/>
</dbReference>
<name>N4WKJ7_9BACI</name>
<comment type="caution">
    <text evidence="2">The sequence shown here is derived from an EMBL/GenBank/DDBJ whole genome shotgun (WGS) entry which is preliminary data.</text>
</comment>
<dbReference type="PANTHER" id="PTHR43236">
    <property type="entry name" value="ANTITOXIN HIGA1"/>
    <property type="match status" value="1"/>
</dbReference>
<reference evidence="2 3" key="1">
    <citation type="submission" date="2013-03" db="EMBL/GenBank/DDBJ databases">
        <title>Draft genome sequence of Gracibacillus halophilus YIM-C55.5, a moderately halophilic and thermophilic organism from the Xiaochaidamu salt lake.</title>
        <authorList>
            <person name="Sugumar T."/>
            <person name="Polireddy D.R."/>
            <person name="Antony A."/>
            <person name="Madhava Y.R."/>
            <person name="Sivakumar N."/>
        </authorList>
    </citation>
    <scope>NUCLEOTIDE SEQUENCE [LARGE SCALE GENOMIC DNA]</scope>
    <source>
        <strain evidence="2 3">YIM-C55.5</strain>
    </source>
</reference>
<keyword evidence="3" id="KW-1185">Reference proteome</keyword>
<protein>
    <recommendedName>
        <fullName evidence="1">IrrE N-terminal-like domain-containing protein</fullName>
    </recommendedName>
</protein>
<feature type="domain" description="IrrE N-terminal-like" evidence="1">
    <location>
        <begin position="63"/>
        <end position="160"/>
    </location>
</feature>
<dbReference type="PATRIC" id="fig|1308866.3.peg.1880"/>
<dbReference type="PANTHER" id="PTHR43236:SF1">
    <property type="entry name" value="BLL7220 PROTEIN"/>
    <property type="match status" value="1"/>
</dbReference>
<dbReference type="RefSeq" id="WP_003468918.1">
    <property type="nucleotide sequence ID" value="NZ_APML01000033.1"/>
</dbReference>
<dbReference type="OrthoDB" id="9816277at2"/>
<dbReference type="STRING" id="1308866.J416_09299"/>
<dbReference type="Proteomes" id="UP000012283">
    <property type="component" value="Unassembled WGS sequence"/>
</dbReference>
<evidence type="ECO:0000313" key="3">
    <source>
        <dbReference type="Proteomes" id="UP000012283"/>
    </source>
</evidence>
<sequence>MNRQEALEEAINTANLVIEKYQYNIRYPLAYCCEPFILSILSSEEICIDSYPFKNKEMCGMLCIDEYEKTIVYNTNHTTSRRNFTLAHELGHYFLHSNHQVKFADRSKNLSNETATIIEMQANAFAAQIIIPKKILFYMIKNKFTFFKISKITRVSYEALFWIIVNHLTNELSISTNDAILVVDEYRDYSIGSHKNLVHHNFARIFKLRNDNSEKIVSDLKNGNKIFDFIRNINGEIIDVKQVSKNPFAYNY</sequence>
<accession>N4WKJ7</accession>
<dbReference type="EMBL" id="APML01000033">
    <property type="protein sequence ID" value="ENH96682.1"/>
    <property type="molecule type" value="Genomic_DNA"/>
</dbReference>
<dbReference type="eggNOG" id="COG2856">
    <property type="taxonomic scope" value="Bacteria"/>
</dbReference>
<dbReference type="Gene3D" id="1.10.10.2910">
    <property type="match status" value="1"/>
</dbReference>
<gene>
    <name evidence="2" type="ORF">J416_09299</name>
</gene>
<dbReference type="InterPro" id="IPR052345">
    <property type="entry name" value="Rad_response_metalloprotease"/>
</dbReference>
<dbReference type="Pfam" id="PF06114">
    <property type="entry name" value="Peptidase_M78"/>
    <property type="match status" value="1"/>
</dbReference>
<dbReference type="AlphaFoldDB" id="N4WKJ7"/>
<evidence type="ECO:0000259" key="1">
    <source>
        <dbReference type="Pfam" id="PF06114"/>
    </source>
</evidence>
<evidence type="ECO:0000313" key="2">
    <source>
        <dbReference type="EMBL" id="ENH96682.1"/>
    </source>
</evidence>
<proteinExistence type="predicted"/>